<evidence type="ECO:0000313" key="2">
    <source>
        <dbReference type="EMBL" id="MBB1062074.1"/>
    </source>
</evidence>
<dbReference type="SUPFAM" id="SSF52540">
    <property type="entry name" value="P-loop containing nucleoside triphosphate hydrolases"/>
    <property type="match status" value="1"/>
</dbReference>
<evidence type="ECO:0000313" key="3">
    <source>
        <dbReference type="Proteomes" id="UP000523196"/>
    </source>
</evidence>
<comment type="caution">
    <text evidence="2">The sequence shown here is derived from an EMBL/GenBank/DDBJ whole genome shotgun (WGS) entry which is preliminary data.</text>
</comment>
<accession>A0A7W3TQ13</accession>
<proteinExistence type="predicted"/>
<keyword evidence="3" id="KW-1185">Reference proteome</keyword>
<feature type="region of interest" description="Disordered" evidence="1">
    <location>
        <begin position="815"/>
        <end position="839"/>
    </location>
</feature>
<sequence>MPSSDSALSRSFLDLPKKDHAETQDYEFLYGLMPSGDLTWDQLLEADRVLIVSEAGAGKTYECKAQQERLFAQGESAFYLELASLANSTPEAQLKPAQRQRLESWRSAQNERAVFFLDSIDELRLTPHSFALTLRQFANALGDNLDRACIVLTTRPGTDDRAIVENELPLRQVVRVIEAEEAFADVAMRVELPKDAVASAMPRSRFVALAPLNEVQMRALAHLEGVGDPDKLLKAIEAAHAQEFSKRPLDFIELCADWKAYGRIRGHRDQLESSIAVKLRPRARSERDEPADLQPDKAREGAERLALAALMTRNFTLWHDAETGRGHGAADALDPQSVLTDWTAAEIQTLLERPLFGFASYGRVRFHNRSAIEYLAACRLLGLMKRGLRMRTLQRLLFVTSPVGLKLVRPTMQPVAAWLAPQLDPIRNEVLQRDPSILLRFGDPGALQPGMRVQALELYAQRYGSGGWRGMHVPALQARRLASPELAPTIRKLWDAGIENDEVRETLLDLIETGRIHACADIAFDVAVDVTRYVRERLDGLKGLAATDDPRLTGLLDQIASQHAGWPPDLAKLSILYLFPAKMTLVQMLGALRALKYRRFEAGGISSFLPDAITRAELAPGDLERLRHGLTQYVAADCAWDPGNYRIRTSRRDLVGPLMRVCELQIQDRAADGPLAESVALVLQLSRDDDFANGDTLRMRGLLATARPSLRAAVFWAQETLLSSKMIGKDADDRLVRILWAPSLALDLALDQAWMEASLRDSASPPERRRLVLDCFIQTLRGTASALSALKALRPMVSDTPTLVVHLDEAVGHIENPRPLPQRAQESQKKKRERERKQLKDRASWKLFFRELNDAQGLPMSADRAANSAINLVEVMSRVRDDNQHIGWNRGFLERTFPDKVAQLRQLLIDQWRKVKPTLPSERPEEQRNWYYKSWWVGVIGLYAEAEDPDWARRLTKAEAQLAMRYAITAVNGLPAWVGALAQAHPEVVREMLAPELEAQLNDTGEQSTHSSLLQYIEHSGPGVIALFVDTIRGWLSAALASGASLHGSNKFERAIDLLLIHGTPGDAASIVAAAQAFIARGLDQQGLLFWLPLLLRLAPRQAVDEMERLAAPVTPAFMSIVTDWLGVMFGHHSRGEAVTTELLADPELLYRLVLLAYRHIRVADDREHDGPRRSDSRSNAEFARSRLVQLLFESKGAAAWEYKLKFAQDPLATHFKERVTALAEQAMAQEWDAPLYRLSDVAALESIHDMAPVTRADMAALLLDRLGELDDRLRQDSTPRQLWARLREETELRRLVAAELEHLANGAYNVSQEQVTGEEKETDVRLRSSGYPIEAVIELKVGDKDYSVADLRKALRDQLVGRYMVPEARRVGCLMISLASSRQWKHLEDGHLIDVEEVIALLQVDADDIAARLGFESLLVVRLLDLRPVVLH</sequence>
<dbReference type="Proteomes" id="UP000523196">
    <property type="component" value="Unassembled WGS sequence"/>
</dbReference>
<protein>
    <submittedName>
        <fullName evidence="2">Uncharacterized protein</fullName>
    </submittedName>
</protein>
<dbReference type="InterPro" id="IPR027417">
    <property type="entry name" value="P-loop_NTPase"/>
</dbReference>
<evidence type="ECO:0000256" key="1">
    <source>
        <dbReference type="SAM" id="MobiDB-lite"/>
    </source>
</evidence>
<dbReference type="Gene3D" id="3.40.50.300">
    <property type="entry name" value="P-loop containing nucleotide triphosphate hydrolases"/>
    <property type="match status" value="1"/>
</dbReference>
<dbReference type="RefSeq" id="WP_182688827.1">
    <property type="nucleotide sequence ID" value="NZ_JACHTF010000023.1"/>
</dbReference>
<name>A0A7W3TQ13_9GAMM</name>
<dbReference type="EMBL" id="JACHTF010000023">
    <property type="protein sequence ID" value="MBB1062074.1"/>
    <property type="molecule type" value="Genomic_DNA"/>
</dbReference>
<organism evidence="2 3">
    <name type="scientific">Marilutibacter spongiae</name>
    <dbReference type="NCBI Taxonomy" id="2025720"/>
    <lineage>
        <taxon>Bacteria</taxon>
        <taxon>Pseudomonadati</taxon>
        <taxon>Pseudomonadota</taxon>
        <taxon>Gammaproteobacteria</taxon>
        <taxon>Lysobacterales</taxon>
        <taxon>Lysobacteraceae</taxon>
        <taxon>Marilutibacter</taxon>
    </lineage>
</organism>
<reference evidence="2 3" key="1">
    <citation type="submission" date="2020-08" db="EMBL/GenBank/DDBJ databases">
        <authorList>
            <person name="Xu S."/>
            <person name="Li A."/>
        </authorList>
    </citation>
    <scope>NUCLEOTIDE SEQUENCE [LARGE SCALE GENOMIC DNA]</scope>
    <source>
        <strain evidence="2 3">119BY6-57</strain>
    </source>
</reference>
<gene>
    <name evidence="2" type="ORF">H4F98_15985</name>
</gene>